<dbReference type="GeneID" id="18810986"/>
<dbReference type="KEGG" id="sla:SERLADRAFT_382095"/>
<gene>
    <name evidence="1" type="ORF">SERLADRAFT_382095</name>
</gene>
<protein>
    <submittedName>
        <fullName evidence="1">Uncharacterized protein</fullName>
    </submittedName>
</protein>
<dbReference type="EMBL" id="GL945431">
    <property type="protein sequence ID" value="EGO27379.1"/>
    <property type="molecule type" value="Genomic_DNA"/>
</dbReference>
<accession>F8NMI2</accession>
<dbReference type="Proteomes" id="UP000008064">
    <property type="component" value="Unassembled WGS sequence"/>
</dbReference>
<feature type="non-terminal residue" evidence="1">
    <location>
        <position position="78"/>
    </location>
</feature>
<dbReference type="AlphaFoldDB" id="F8NMI2"/>
<sequence length="78" mass="8492">MSMRLSLPKYFSCGESSNAEDGLRSANTNDSVLTCTSGLLELCLWRLQLDGNALGRHAERTLLAYSLLPDSIPTADDD</sequence>
<dbReference type="RefSeq" id="XP_007315470.1">
    <property type="nucleotide sequence ID" value="XM_007315408.1"/>
</dbReference>
<name>F8NMI2_SERL9</name>
<proteinExistence type="predicted"/>
<evidence type="ECO:0000313" key="1">
    <source>
        <dbReference type="EMBL" id="EGO27379.1"/>
    </source>
</evidence>
<organism>
    <name type="scientific">Serpula lacrymans var. lacrymans (strain S7.9)</name>
    <name type="common">Dry rot fungus</name>
    <dbReference type="NCBI Taxonomy" id="578457"/>
    <lineage>
        <taxon>Eukaryota</taxon>
        <taxon>Fungi</taxon>
        <taxon>Dikarya</taxon>
        <taxon>Basidiomycota</taxon>
        <taxon>Agaricomycotina</taxon>
        <taxon>Agaricomycetes</taxon>
        <taxon>Agaricomycetidae</taxon>
        <taxon>Boletales</taxon>
        <taxon>Coniophorineae</taxon>
        <taxon>Serpulaceae</taxon>
        <taxon>Serpula</taxon>
    </lineage>
</organism>
<reference evidence="1" key="1">
    <citation type="submission" date="2011-04" db="EMBL/GenBank/DDBJ databases">
        <title>Evolution of plant cell wall degrading machinery underlies the functional diversity of forest fungi.</title>
        <authorList>
            <consortium name="US DOE Joint Genome Institute (JGI-PGF)"/>
            <person name="Eastwood D.C."/>
            <person name="Floudas D."/>
            <person name="Binder M."/>
            <person name="Majcherczyk A."/>
            <person name="Schneider P."/>
            <person name="Aerts A."/>
            <person name="Asiegbu F.O."/>
            <person name="Baker S.E."/>
            <person name="Barry K."/>
            <person name="Bendiksby M."/>
            <person name="Blumentritt M."/>
            <person name="Coutinho P.M."/>
            <person name="Cullen D."/>
            <person name="Cullen D."/>
            <person name="Gathman A."/>
            <person name="Goodell B."/>
            <person name="Henrissat B."/>
            <person name="Ihrmark K."/>
            <person name="Kauserud H."/>
            <person name="Kohler A."/>
            <person name="LaButti K."/>
            <person name="Lapidus A."/>
            <person name="Lavin J.L."/>
            <person name="Lee Y.-H."/>
            <person name="Lindquist E."/>
            <person name="Lilly W."/>
            <person name="Lucas S."/>
            <person name="Morin E."/>
            <person name="Murat C."/>
            <person name="Oguiza J.A."/>
            <person name="Park J."/>
            <person name="Pisabarro A.G."/>
            <person name="Riley R."/>
            <person name="Rosling A."/>
            <person name="Salamov A."/>
            <person name="Schmidt O."/>
            <person name="Schmutz J."/>
            <person name="Skrede I."/>
            <person name="Stenlid J."/>
            <person name="Wiebenga A."/>
            <person name="Xie X."/>
            <person name="Kues U."/>
            <person name="Hibbett D.S."/>
            <person name="Hoffmeister D."/>
            <person name="Hogberg N."/>
            <person name="Martin F."/>
            <person name="Grigoriev I.V."/>
            <person name="Watkinson S.C."/>
        </authorList>
    </citation>
    <scope>NUCLEOTIDE SEQUENCE</scope>
    <source>
        <strain evidence="1">S7.9</strain>
    </source>
</reference>
<dbReference type="HOGENOM" id="CLU_2628730_0_0_1"/>